<evidence type="ECO:0000256" key="1">
    <source>
        <dbReference type="ARBA" id="ARBA00022630"/>
    </source>
</evidence>
<name>A0A927B2Y1_9BACT</name>
<dbReference type="SUPFAM" id="SSF55785">
    <property type="entry name" value="PYP-like sensor domain (PAS domain)"/>
    <property type="match status" value="1"/>
</dbReference>
<dbReference type="InterPro" id="IPR000014">
    <property type="entry name" value="PAS"/>
</dbReference>
<feature type="domain" description="PAC" evidence="5">
    <location>
        <begin position="128"/>
        <end position="171"/>
    </location>
</feature>
<sequence>MNPGKEYAAMIREQNKSAQILPLCMAWEFMPRPIQRTVHYESETLNKLARTNRWQLPSVLRQLMGQPEWALIVTDPWQIIQYVNEPFELMTGYNRDEVIGWKPSFLQGAQTDVAARQRMKLAIEQEKPNKEMVLNYHKDGSTYWCDITIFPVRNDRQQLVNFIALEQEMVL</sequence>
<evidence type="ECO:0000259" key="5">
    <source>
        <dbReference type="PROSITE" id="PS50113"/>
    </source>
</evidence>
<keyword evidence="1" id="KW-0285">Flavoprotein</keyword>
<proteinExistence type="predicted"/>
<dbReference type="Pfam" id="PF13426">
    <property type="entry name" value="PAS_9"/>
    <property type="match status" value="1"/>
</dbReference>
<keyword evidence="7" id="KW-1185">Reference proteome</keyword>
<keyword evidence="3" id="KW-0157">Chromophore</keyword>
<dbReference type="Proteomes" id="UP000653797">
    <property type="component" value="Unassembled WGS sequence"/>
</dbReference>
<evidence type="ECO:0000313" key="7">
    <source>
        <dbReference type="Proteomes" id="UP000653797"/>
    </source>
</evidence>
<dbReference type="InterPro" id="IPR000700">
    <property type="entry name" value="PAS-assoc_C"/>
</dbReference>
<dbReference type="RefSeq" id="WP_191040243.1">
    <property type="nucleotide sequence ID" value="NZ_JACXAA010000006.1"/>
</dbReference>
<dbReference type="NCBIfam" id="TIGR00229">
    <property type="entry name" value="sensory_box"/>
    <property type="match status" value="1"/>
</dbReference>
<protein>
    <submittedName>
        <fullName evidence="6">PAS domain-containing protein</fullName>
    </submittedName>
</protein>
<dbReference type="PROSITE" id="PS50112">
    <property type="entry name" value="PAS"/>
    <property type="match status" value="1"/>
</dbReference>
<dbReference type="PROSITE" id="PS50113">
    <property type="entry name" value="PAC"/>
    <property type="match status" value="1"/>
</dbReference>
<organism evidence="6 7">
    <name type="scientific">Spirosoma validum</name>
    <dbReference type="NCBI Taxonomy" id="2771355"/>
    <lineage>
        <taxon>Bacteria</taxon>
        <taxon>Pseudomonadati</taxon>
        <taxon>Bacteroidota</taxon>
        <taxon>Cytophagia</taxon>
        <taxon>Cytophagales</taxon>
        <taxon>Cytophagaceae</taxon>
        <taxon>Spirosoma</taxon>
    </lineage>
</organism>
<dbReference type="Gene3D" id="3.30.450.20">
    <property type="entry name" value="PAS domain"/>
    <property type="match status" value="1"/>
</dbReference>
<accession>A0A927B2Y1</accession>
<dbReference type="PANTHER" id="PTHR47429:SF2">
    <property type="entry name" value="PROTEIN TWIN LOV 1"/>
    <property type="match status" value="1"/>
</dbReference>
<feature type="domain" description="PAS" evidence="4">
    <location>
        <begin position="56"/>
        <end position="100"/>
    </location>
</feature>
<dbReference type="EMBL" id="JACXAA010000006">
    <property type="protein sequence ID" value="MBD2754609.1"/>
    <property type="molecule type" value="Genomic_DNA"/>
</dbReference>
<evidence type="ECO:0000256" key="2">
    <source>
        <dbReference type="ARBA" id="ARBA00022643"/>
    </source>
</evidence>
<dbReference type="CDD" id="cd00130">
    <property type="entry name" value="PAS"/>
    <property type="match status" value="1"/>
</dbReference>
<comment type="caution">
    <text evidence="6">The sequence shown here is derived from an EMBL/GenBank/DDBJ whole genome shotgun (WGS) entry which is preliminary data.</text>
</comment>
<evidence type="ECO:0000256" key="3">
    <source>
        <dbReference type="ARBA" id="ARBA00022991"/>
    </source>
</evidence>
<dbReference type="AlphaFoldDB" id="A0A927B2Y1"/>
<evidence type="ECO:0000313" key="6">
    <source>
        <dbReference type="EMBL" id="MBD2754609.1"/>
    </source>
</evidence>
<dbReference type="InterPro" id="IPR035965">
    <property type="entry name" value="PAS-like_dom_sf"/>
</dbReference>
<keyword evidence="2" id="KW-0288">FMN</keyword>
<dbReference type="PANTHER" id="PTHR47429">
    <property type="entry name" value="PROTEIN TWIN LOV 1"/>
    <property type="match status" value="1"/>
</dbReference>
<evidence type="ECO:0000259" key="4">
    <source>
        <dbReference type="PROSITE" id="PS50112"/>
    </source>
</evidence>
<gene>
    <name evidence="6" type="ORF">IC230_17005</name>
</gene>
<reference evidence="6" key="1">
    <citation type="submission" date="2020-09" db="EMBL/GenBank/DDBJ databases">
        <authorList>
            <person name="Kim M.K."/>
        </authorList>
    </citation>
    <scope>NUCLEOTIDE SEQUENCE</scope>
    <source>
        <strain evidence="6">BT704</strain>
    </source>
</reference>